<feature type="domain" description="Purine catabolism PurC-like" evidence="2">
    <location>
        <begin position="12"/>
        <end position="121"/>
    </location>
</feature>
<dbReference type="PANTHER" id="PTHR33744">
    <property type="entry name" value="CARBOHYDRATE DIACID REGULATOR"/>
    <property type="match status" value="1"/>
</dbReference>
<dbReference type="PANTHER" id="PTHR33744:SF17">
    <property type="entry name" value="CONSERVED PROTEIN"/>
    <property type="match status" value="1"/>
</dbReference>
<feature type="domain" description="PucR C-terminal helix-turn-helix" evidence="3">
    <location>
        <begin position="479"/>
        <end position="537"/>
    </location>
</feature>
<evidence type="ECO:0000259" key="2">
    <source>
        <dbReference type="Pfam" id="PF07905"/>
    </source>
</evidence>
<evidence type="ECO:0000259" key="4">
    <source>
        <dbReference type="Pfam" id="PF17853"/>
    </source>
</evidence>
<dbReference type="InterPro" id="IPR012914">
    <property type="entry name" value="PucR_dom"/>
</dbReference>
<gene>
    <name evidence="5" type="ORF">LZ495_32025</name>
</gene>
<dbReference type="AlphaFoldDB" id="A0AA41Q5S3"/>
<dbReference type="Proteomes" id="UP001165378">
    <property type="component" value="Unassembled WGS sequence"/>
</dbReference>
<protein>
    <submittedName>
        <fullName evidence="5">PucR family transcriptional regulator ligand-binding domain-containing protein</fullName>
    </submittedName>
</protein>
<dbReference type="RefSeq" id="WP_235056472.1">
    <property type="nucleotide sequence ID" value="NZ_JAKFHA010000027.1"/>
</dbReference>
<proteinExistence type="inferred from homology"/>
<reference evidence="5" key="1">
    <citation type="submission" date="2022-01" db="EMBL/GenBank/DDBJ databases">
        <title>Genome-Based Taxonomic Classification of the Phylum Actinobacteria.</title>
        <authorList>
            <person name="Gao Y."/>
        </authorList>
    </citation>
    <scope>NUCLEOTIDE SEQUENCE</scope>
    <source>
        <strain evidence="5">KLBMP 8922</strain>
    </source>
</reference>
<feature type="domain" description="CdaR GGDEF-like" evidence="4">
    <location>
        <begin position="315"/>
        <end position="426"/>
    </location>
</feature>
<dbReference type="Pfam" id="PF13556">
    <property type="entry name" value="HTH_30"/>
    <property type="match status" value="1"/>
</dbReference>
<dbReference type="InterPro" id="IPR025736">
    <property type="entry name" value="PucR_C-HTH_dom"/>
</dbReference>
<dbReference type="InterPro" id="IPR042070">
    <property type="entry name" value="PucR_C-HTH_sf"/>
</dbReference>
<dbReference type="Pfam" id="PF07905">
    <property type="entry name" value="PucR"/>
    <property type="match status" value="1"/>
</dbReference>
<name>A0AA41Q5S3_9ACTN</name>
<dbReference type="InterPro" id="IPR041522">
    <property type="entry name" value="CdaR_GGDEF"/>
</dbReference>
<evidence type="ECO:0000313" key="5">
    <source>
        <dbReference type="EMBL" id="MCF2531821.1"/>
    </source>
</evidence>
<comment type="similarity">
    <text evidence="1">Belongs to the CdaR family.</text>
</comment>
<evidence type="ECO:0000259" key="3">
    <source>
        <dbReference type="Pfam" id="PF13556"/>
    </source>
</evidence>
<sequence length="538" mass="57783">MRLRALLDSGVPGIRLLAGEEELDRGVRGVMTTDLYDPSRYLSGGELVLTGMLWRAAPEDSEHFVRVLVGAGVAGLAAGVTEVGPVPDDLIAACERHRLPLFTIGEELSFARLTEFVVRRISTERASDLTAVVDRHRRLVQAATGGTGLDGILGMVAADIDIRCWVLSLTGRQVAAGADPLTGELCTALARGHLAARARRARPPYRERIGGRVFSMLPIERDDGTAAAAQGVWSEWSLVVEEDVADWSEQRRGLLDELARLVAVEADRVEDGRRLGRRLAEDVLHLLDAGADPGEIAARLRVAEPDAPDAVTWQLVAAAVTVPGTDPDAAPGRRGATTIGRMARTLVEEALADLGTQVLVAATADGAVAMVPGPSEDVAAELRERLAGLEGAAGEGIRLSLGVSAPVTRADALRGALEESWHAARIADGRPGAFAVVGHEELASHVLLLAAAPESVRRGFRDRLLSPLTAYDARHQADLVTTLEAFLDCDGSWTRCAARLHVHVNTLRYRIGRIEELTQRDLSRLEDKVDFFLALRLR</sequence>
<dbReference type="InterPro" id="IPR051448">
    <property type="entry name" value="CdaR-like_regulators"/>
</dbReference>
<evidence type="ECO:0000256" key="1">
    <source>
        <dbReference type="ARBA" id="ARBA00006754"/>
    </source>
</evidence>
<dbReference type="Pfam" id="PF17853">
    <property type="entry name" value="GGDEF_2"/>
    <property type="match status" value="1"/>
</dbReference>
<organism evidence="5 6">
    <name type="scientific">Yinghuangia soli</name>
    <dbReference type="NCBI Taxonomy" id="2908204"/>
    <lineage>
        <taxon>Bacteria</taxon>
        <taxon>Bacillati</taxon>
        <taxon>Actinomycetota</taxon>
        <taxon>Actinomycetes</taxon>
        <taxon>Kitasatosporales</taxon>
        <taxon>Streptomycetaceae</taxon>
        <taxon>Yinghuangia</taxon>
    </lineage>
</organism>
<dbReference type="EMBL" id="JAKFHA010000027">
    <property type="protein sequence ID" value="MCF2531821.1"/>
    <property type="molecule type" value="Genomic_DNA"/>
</dbReference>
<accession>A0AA41Q5S3</accession>
<evidence type="ECO:0000313" key="6">
    <source>
        <dbReference type="Proteomes" id="UP001165378"/>
    </source>
</evidence>
<dbReference type="Gene3D" id="1.10.10.2840">
    <property type="entry name" value="PucR C-terminal helix-turn-helix domain"/>
    <property type="match status" value="1"/>
</dbReference>
<comment type="caution">
    <text evidence="5">The sequence shown here is derived from an EMBL/GenBank/DDBJ whole genome shotgun (WGS) entry which is preliminary data.</text>
</comment>
<keyword evidence="6" id="KW-1185">Reference proteome</keyword>